<evidence type="ECO:0000313" key="3">
    <source>
        <dbReference type="EMBL" id="TPX30222.1"/>
    </source>
</evidence>
<evidence type="ECO:0000256" key="1">
    <source>
        <dbReference type="SAM" id="MobiDB-lite"/>
    </source>
</evidence>
<sequence length="259" mass="25764">MKAFIILAWTGLLCAGATWALPSGAPTCDSANPTNQFKSKHGNKNTLTLSIAPSTQGYTPGQPMTLTLSGGNVGGVIFGVQDANKKFVSGLSVPAGVSMKMCTNGVGAGMTVTHSALNQVSSVTFPFTPPAGATGPLSVSALVSTGSINTAWGQATLSLAAAGGGRGNSTGNSTVPAGNGKNSPAPVDGAKVSPVAAKPVQPAATKLAATKAAKAVKTTAPKATQAAKNKASCFCLKNNNLKDKIEAKEAEIKAKLGIN</sequence>
<dbReference type="Gene3D" id="2.60.40.4060">
    <property type="entry name" value="Reeler domain"/>
    <property type="match status" value="1"/>
</dbReference>
<keyword evidence="4" id="KW-1185">Reference proteome</keyword>
<keyword evidence="2" id="KW-0732">Signal</keyword>
<dbReference type="RefSeq" id="XP_031021932.1">
    <property type="nucleotide sequence ID" value="XM_031172089.1"/>
</dbReference>
<dbReference type="STRING" id="1806994.A0A507BQZ9"/>
<dbReference type="GeneID" id="42007386"/>
<name>A0A507BQZ9_9FUNG</name>
<dbReference type="AlphaFoldDB" id="A0A507BQZ9"/>
<protein>
    <submittedName>
        <fullName evidence="3">Uncharacterized protein</fullName>
    </submittedName>
</protein>
<feature type="chain" id="PRO_5021482179" evidence="2">
    <location>
        <begin position="21"/>
        <end position="259"/>
    </location>
</feature>
<evidence type="ECO:0000256" key="2">
    <source>
        <dbReference type="SAM" id="SignalP"/>
    </source>
</evidence>
<dbReference type="InterPro" id="IPR042307">
    <property type="entry name" value="Reeler_sf"/>
</dbReference>
<comment type="caution">
    <text evidence="3">The sequence shown here is derived from an EMBL/GenBank/DDBJ whole genome shotgun (WGS) entry which is preliminary data.</text>
</comment>
<reference evidence="3 4" key="1">
    <citation type="journal article" date="2019" name="Sci. Rep.">
        <title>Comparative genomics of chytrid fungi reveal insights into the obligate biotrophic and pathogenic lifestyle of Synchytrium endobioticum.</title>
        <authorList>
            <person name="van de Vossenberg B.T.L.H."/>
            <person name="Warris S."/>
            <person name="Nguyen H.D.T."/>
            <person name="van Gent-Pelzer M.P.E."/>
            <person name="Joly D.L."/>
            <person name="van de Geest H.C."/>
            <person name="Bonants P.J.M."/>
            <person name="Smith D.S."/>
            <person name="Levesque C.A."/>
            <person name="van der Lee T.A.J."/>
        </authorList>
    </citation>
    <scope>NUCLEOTIDE SEQUENCE [LARGE SCALE GENOMIC DNA]</scope>
    <source>
        <strain evidence="3 4">JEL517</strain>
    </source>
</reference>
<accession>A0A507BQZ9</accession>
<organism evidence="3 4">
    <name type="scientific">Synchytrium microbalum</name>
    <dbReference type="NCBI Taxonomy" id="1806994"/>
    <lineage>
        <taxon>Eukaryota</taxon>
        <taxon>Fungi</taxon>
        <taxon>Fungi incertae sedis</taxon>
        <taxon>Chytridiomycota</taxon>
        <taxon>Chytridiomycota incertae sedis</taxon>
        <taxon>Chytridiomycetes</taxon>
        <taxon>Synchytriales</taxon>
        <taxon>Synchytriaceae</taxon>
        <taxon>Synchytrium</taxon>
    </lineage>
</organism>
<proteinExistence type="predicted"/>
<dbReference type="OrthoDB" id="2157874at2759"/>
<dbReference type="Proteomes" id="UP000319731">
    <property type="component" value="Unassembled WGS sequence"/>
</dbReference>
<feature type="signal peptide" evidence="2">
    <location>
        <begin position="1"/>
        <end position="20"/>
    </location>
</feature>
<dbReference type="EMBL" id="QEAO01000084">
    <property type="protein sequence ID" value="TPX30222.1"/>
    <property type="molecule type" value="Genomic_DNA"/>
</dbReference>
<gene>
    <name evidence="3" type="ORF">SmJEL517_g06163</name>
</gene>
<evidence type="ECO:0000313" key="4">
    <source>
        <dbReference type="Proteomes" id="UP000319731"/>
    </source>
</evidence>
<feature type="region of interest" description="Disordered" evidence="1">
    <location>
        <begin position="163"/>
        <end position="191"/>
    </location>
</feature>